<dbReference type="EMBL" id="CP132976">
    <property type="protein sequence ID" value="WMD22983.1"/>
    <property type="molecule type" value="Genomic_DNA"/>
</dbReference>
<dbReference type="Proteomes" id="UP001234798">
    <property type="component" value="Chromosome"/>
</dbReference>
<organism evidence="2 3">
    <name type="scientific">Achromobacter seleniivolatilans</name>
    <dbReference type="NCBI Taxonomy" id="3047478"/>
    <lineage>
        <taxon>Bacteria</taxon>
        <taxon>Pseudomonadati</taxon>
        <taxon>Pseudomonadota</taxon>
        <taxon>Betaproteobacteria</taxon>
        <taxon>Burkholderiales</taxon>
        <taxon>Alcaligenaceae</taxon>
        <taxon>Achromobacter</taxon>
    </lineage>
</organism>
<dbReference type="Gene3D" id="2.40.410.10">
    <property type="entry name" value="putative membrane protein from Corynebacterium diphtheriae superfamily"/>
    <property type="match status" value="1"/>
</dbReference>
<sequence length="253" mass="27195">MLEEQQGPNAFSVGPGPVRNDSAAERHLEFQINIPHARRYNESVKESRTAIIVMIVITLGLIAFGAYLLSSSSTWVLVLGGLTALIGIAGLVFAGYAATQIDPKGFLDRGVLNPAIVCAAEKGHIWLLTLGEIGPSDTVWALFATKVADLPGHLNTVGERIPVTCCFAGIEGDRYKTIYVSPIAWGTDSAQVLQGAAQSIDEKEWQLLESMRSRFVSDGDYSIMEAKGIQLLTQVEVAGVSATENPELEATTY</sequence>
<name>A0ABY9M8P1_9BURK</name>
<evidence type="ECO:0000313" key="2">
    <source>
        <dbReference type="EMBL" id="WMD22983.1"/>
    </source>
</evidence>
<keyword evidence="1" id="KW-0472">Membrane</keyword>
<dbReference type="InterPro" id="IPR023124">
    <property type="entry name" value="DUF3239_dom_sf"/>
</dbReference>
<dbReference type="Pfam" id="PF11580">
    <property type="entry name" value="DUF3239"/>
    <property type="match status" value="1"/>
</dbReference>
<keyword evidence="3" id="KW-1185">Reference proteome</keyword>
<feature type="transmembrane region" description="Helical" evidence="1">
    <location>
        <begin position="75"/>
        <end position="99"/>
    </location>
</feature>
<evidence type="ECO:0000256" key="1">
    <source>
        <dbReference type="SAM" id="Phobius"/>
    </source>
</evidence>
<evidence type="ECO:0000313" key="3">
    <source>
        <dbReference type="Proteomes" id="UP001234798"/>
    </source>
</evidence>
<proteinExistence type="predicted"/>
<protein>
    <submittedName>
        <fullName evidence="2">DUF3239 domain-containing protein</fullName>
    </submittedName>
</protein>
<reference evidence="2 3" key="1">
    <citation type="submission" date="2023-08" db="EMBL/GenBank/DDBJ databases">
        <title>Achromobacter seleniivolatilans sp. nov., isolated from seleniferous soil.</title>
        <authorList>
            <person name="Zhang S."/>
            <person name="Li K."/>
            <person name="Peng J."/>
            <person name="Zhao Q."/>
            <person name="Wang H."/>
            <person name="Guo Y."/>
        </authorList>
    </citation>
    <scope>NUCLEOTIDE SEQUENCE [LARGE SCALE GENOMIC DNA]</scope>
    <source>
        <strain evidence="2 3">R39</strain>
    </source>
</reference>
<dbReference type="InterPro" id="IPR021632">
    <property type="entry name" value="DUF3239"/>
</dbReference>
<keyword evidence="1" id="KW-0812">Transmembrane</keyword>
<feature type="transmembrane region" description="Helical" evidence="1">
    <location>
        <begin position="49"/>
        <end position="69"/>
    </location>
</feature>
<gene>
    <name evidence="2" type="ORF">RAS12_11595</name>
</gene>
<accession>A0ABY9M8P1</accession>
<dbReference type="RefSeq" id="WP_306948528.1">
    <property type="nucleotide sequence ID" value="NZ_CP132976.1"/>
</dbReference>
<keyword evidence="1" id="KW-1133">Transmembrane helix</keyword>